<evidence type="ECO:0000256" key="2">
    <source>
        <dbReference type="SAM" id="Phobius"/>
    </source>
</evidence>
<dbReference type="Gene3D" id="1.10.1760.20">
    <property type="match status" value="1"/>
</dbReference>
<comment type="caution">
    <text evidence="3">The sequence shown here is derived from an EMBL/GenBank/DDBJ whole genome shotgun (WGS) entry which is preliminary data.</text>
</comment>
<dbReference type="RefSeq" id="WP_315946360.1">
    <property type="nucleotide sequence ID" value="NZ_JAWCUA010000005.1"/>
</dbReference>
<keyword evidence="2" id="KW-0812">Transmembrane</keyword>
<proteinExistence type="inferred from homology"/>
<dbReference type="PANTHER" id="PTHR34295:SF1">
    <property type="entry name" value="BIOTIN TRANSPORTER BIOY"/>
    <property type="match status" value="1"/>
</dbReference>
<dbReference type="InterPro" id="IPR003784">
    <property type="entry name" value="BioY"/>
</dbReference>
<evidence type="ECO:0000313" key="4">
    <source>
        <dbReference type="Proteomes" id="UP001257914"/>
    </source>
</evidence>
<evidence type="ECO:0000256" key="1">
    <source>
        <dbReference type="ARBA" id="ARBA00010692"/>
    </source>
</evidence>
<name>A0ABU3QYZ3_9GAMM</name>
<feature type="transmembrane region" description="Helical" evidence="2">
    <location>
        <begin position="22"/>
        <end position="40"/>
    </location>
</feature>
<dbReference type="Proteomes" id="UP001257914">
    <property type="component" value="Unassembled WGS sequence"/>
</dbReference>
<dbReference type="EMBL" id="JAWCUA010000005">
    <property type="protein sequence ID" value="MDU0112646.1"/>
    <property type="molecule type" value="Genomic_DNA"/>
</dbReference>
<keyword evidence="4" id="KW-1185">Reference proteome</keyword>
<evidence type="ECO:0000313" key="3">
    <source>
        <dbReference type="EMBL" id="MDU0112646.1"/>
    </source>
</evidence>
<accession>A0ABU3QYZ3</accession>
<organism evidence="3 4">
    <name type="scientific">Psychrosphaera aquimarina</name>
    <dbReference type="NCBI Taxonomy" id="2044854"/>
    <lineage>
        <taxon>Bacteria</taxon>
        <taxon>Pseudomonadati</taxon>
        <taxon>Pseudomonadota</taxon>
        <taxon>Gammaproteobacteria</taxon>
        <taxon>Alteromonadales</taxon>
        <taxon>Pseudoalteromonadaceae</taxon>
        <taxon>Psychrosphaera</taxon>
    </lineage>
</organism>
<protein>
    <submittedName>
        <fullName evidence="3">Biotin transporter BioY</fullName>
    </submittedName>
</protein>
<dbReference type="Pfam" id="PF02632">
    <property type="entry name" value="BioY"/>
    <property type="match status" value="1"/>
</dbReference>
<comment type="similarity">
    <text evidence="1">Belongs to the BioY family.</text>
</comment>
<sequence length="91" mass="9814">MTSLQSSIADLNPALTYMMRGTGGYLVGYVIATVVLGALAQRGWDRSMVWMALAMLIGNVLLYVPGLLWLGQLYGWDQTYFGLGPDALPAG</sequence>
<keyword evidence="2" id="KW-0472">Membrane</keyword>
<reference evidence="3 4" key="1">
    <citation type="submission" date="2023-10" db="EMBL/GenBank/DDBJ databases">
        <title>Psychrosphaera aquimaarina strain SW33 isolated from seawater.</title>
        <authorList>
            <person name="Bayburt H."/>
            <person name="Kim J.M."/>
            <person name="Choi B.J."/>
            <person name="Jeon C.O."/>
        </authorList>
    </citation>
    <scope>NUCLEOTIDE SEQUENCE [LARGE SCALE GENOMIC DNA]</scope>
    <source>
        <strain evidence="3 4">KCTC 52743</strain>
    </source>
</reference>
<dbReference type="PANTHER" id="PTHR34295">
    <property type="entry name" value="BIOTIN TRANSPORTER BIOY"/>
    <property type="match status" value="1"/>
</dbReference>
<gene>
    <name evidence="3" type="ORF">RT723_06440</name>
</gene>
<feature type="transmembrane region" description="Helical" evidence="2">
    <location>
        <begin position="47"/>
        <end position="70"/>
    </location>
</feature>
<keyword evidence="2" id="KW-1133">Transmembrane helix</keyword>